<dbReference type="PANTHER" id="PTHR23053:SF0">
    <property type="entry name" value="HYDROCEPHALUS-INDUCING PROTEIN HOMOLOG"/>
    <property type="match status" value="1"/>
</dbReference>
<dbReference type="Gene3D" id="2.60.40.10">
    <property type="entry name" value="Immunoglobulins"/>
    <property type="match status" value="9"/>
</dbReference>
<evidence type="ECO:0000256" key="1">
    <source>
        <dbReference type="SAM" id="MobiDB-lite"/>
    </source>
</evidence>
<dbReference type="InterPro" id="IPR013783">
    <property type="entry name" value="Ig-like_fold"/>
</dbReference>
<feature type="non-terminal residue" evidence="2">
    <location>
        <position position="1"/>
    </location>
</feature>
<name>A0A835G436_SPOEX</name>
<dbReference type="Proteomes" id="UP000648187">
    <property type="component" value="Unassembled WGS sequence"/>
</dbReference>
<dbReference type="GO" id="GO:0005930">
    <property type="term" value="C:axoneme"/>
    <property type="evidence" value="ECO:0007669"/>
    <property type="project" value="TreeGrafter"/>
</dbReference>
<sequence>IYDSLGRGDPILMDNLSLSAECYDVMVECAHENPSENFLNYGNVKVNSTVVREILKKVKNFPEPSLLRSFEAIPEYGVIPATLKLVAIEFECTPTTSMNLVNVPAYTCSLLDGSKEQVVVAKFPVCVTIASFYNTFTLFPLGELNFHIIPVGTGITREVILNNTSKCPVTYEIILPPEYQLETGLVAPSAKGKDTRIRNPPLKCGNFVIMNEDNLLPPGTSRTIQIQFFATAARKFEETINFIISDTCPAEANGVPLRLVGTGAMPTLDLWNLETTFREHLIVKNLSEYKVPESSPHCVFAENSVTLHFFCVTVNSSHTGAIDLYNNGLVACALSMKLHHQSNSNPTIFSLDKFETHIEPLLHKNLGIIFSPKALQEYRAVLEIKLKLLDNQEQSFKICLIGEGVIPRIELLSPRLRHQRTAVLQFSVTCLGSVSSKPISFKNITSVNSVTVLEVLQTMNEVRPIFWLAAAPESEHVVTSSTNEEINLKMKVTLRPAQKTTLNAYFSPIAKGKTCCEIRITIEENPYEYFTVICEGESFMEDVILMGLEMLSMDMDLDTYKMSVEDTMSTLSTADKRSKTASLVEKKKSRTTQGVEPRKTKRLSSASIRRSDFPAFTESSLLKYVLDFGGCELCSLQRRSVVMVNNSEKVYKFCWSEVECIVIKPSMGYISPGEEKDLEINFFAAQPVSIHKESITCNLIAISDDCLTLDMKGASWDNRQMVTCFDHIKDLSLNQRRESHLGEVTIPPVDNVLGVIHMVIVYSAQTEYTKYTTNLPEHKTLLDTFIYQTRNFEFKVENVGQVPMKIIWSFQIDDEFPARVDKQEIMNSQINSEGTTDEDGNIVKPGYSTTSDPTPMPEPQAATHEPSNVTLFSNSMGRESVDTWFEVDLPFSIEPVKDCLKPGQSRVFKVTFAPLDAFDFKVRLKSTIDNLDPYDQNISCKLTARSVIPYVHLDIEESDYVTSGRRKITGVALPPYLTVLEFNVLGSGCYKKTFNVINPTSEAYEFIFEMVMSDKPELIPVHCNSLKGYVEGGTSSEVTFTFSPTAPGDYESIWKFLIPVYNLVMNILVVGIVREPEVIFVPTILIIRNSLVGFTTTNVVMLKNNETEELNFEFKGNSLCNESGKTPVICEPNCGVLKPRSETPINIIYTPIQDGPLSFKIYCNVTYLTKYLTLCVNALSYSIKPKVTYYLIGNEHVLNCDALTNIHLEQTASTYERTIPFVIKNDGSATFFFEWSYNVTYVKKYMQLSIEPKCGHVTPGKEIECTLYFTIKQIPVQSFPVTLSISDGPEYKIFIHAEIEKPLYHFSCMDFNFSKCFINAPDFTYRKNIALINDDKVPIIVALNFTNIPELVVEYDDVSSIKPGKRLKIAIDFRPKQVKEYVFTLQFFVNSLCEEIVTIRGEGIPLLFDLYEGCQKSFDLGYVKVGEKLVRTIEVMNHSKVAIEASYIFREMYPEVDDSAKSDTTSVCLSPGTAMLQHDTGPSRVQMLQTYENDKVRNQIAKDIQNALSSLKVIPNKCTILPYKKVPLKIQFKPVGMISTLNVQLNMKVFQFERPLVRLSGCATGMSFCFSQNSLQFGRVRKRGCKILKVMLQNKGDFGARFWWQPLISNEFTISPQYGTIAAHTNVTFTITFRPVNHNPFIKVWASCNIENYKPLELALYATCVDLGNVQNKTLNMECPVREIHTDYVVVTNPTDDLWFVLSETSGGPFETWKEFHVEPNSTQEIPISFKPKTLGKHESQVLYSPLGENALFVTLIGNALDPNPNGTINVKVPAKELLVKLLLVYNITEFPETYVASTELVKVIPDKFGGHYEIKCAETIKTWGEAAATCRWTFVCYEECEMTLKVVFVNQASREYQFYIINVLVTESLIVDTLKFVCRAREMAQNELVIKNPLAEDAEFTVHCEKLQCPDTLKINRNSEAVLSMTYSPLVVGELEDYLKVSNFIVGTYVYKTILKCLPAKEKNLEYETSLGTNIPIRLKVQNRSDVKTEFFCKVSHPSIQAEREYTLGPLEKGKFLVWFEPTELGVQHCRISFDSDVAGEFIFNIKGTGTDPKPSGPYEIKAGSSTIIKFKNIFDDTRMFKIYVDRDEFYVKTLYEPIRPKKEMKIQVSLNDRPVSGWSVIPTGTLTIENCEPPTPKVHWTFFLQGIP</sequence>
<comment type="caution">
    <text evidence="2">The sequence shown here is derived from an EMBL/GenBank/DDBJ whole genome shotgun (WGS) entry which is preliminary data.</text>
</comment>
<dbReference type="GO" id="GO:0003341">
    <property type="term" value="P:cilium movement"/>
    <property type="evidence" value="ECO:0007669"/>
    <property type="project" value="TreeGrafter"/>
</dbReference>
<accession>A0A835G436</accession>
<dbReference type="PANTHER" id="PTHR23053">
    <property type="entry name" value="DLEC1 DELETED IN LUNG AND ESOPHAGEAL CANCER 1"/>
    <property type="match status" value="1"/>
</dbReference>
<reference evidence="2" key="1">
    <citation type="submission" date="2020-08" db="EMBL/GenBank/DDBJ databases">
        <title>Spodoptera exigua strain:BAW_Kor-Di-RS1 Genome sequencing and assembly.</title>
        <authorList>
            <person name="Kim J."/>
            <person name="Nam H.Y."/>
            <person name="Kwon M."/>
            <person name="Choi J.H."/>
            <person name="Cho S.R."/>
            <person name="Kim G.-H."/>
        </authorList>
    </citation>
    <scope>NUCLEOTIDE SEQUENCE</scope>
    <source>
        <strain evidence="2">BAW_Kor-Di-RS1</strain>
        <tissue evidence="2">Whole-body</tissue>
    </source>
</reference>
<protein>
    <recommendedName>
        <fullName evidence="4">Hydrocephalus inducing</fullName>
    </recommendedName>
</protein>
<evidence type="ECO:0008006" key="4">
    <source>
        <dbReference type="Google" id="ProtNLM"/>
    </source>
</evidence>
<evidence type="ECO:0000313" key="3">
    <source>
        <dbReference type="Proteomes" id="UP000648187"/>
    </source>
</evidence>
<proteinExistence type="predicted"/>
<dbReference type="GO" id="GO:1904158">
    <property type="term" value="P:axonemal central apparatus assembly"/>
    <property type="evidence" value="ECO:0007669"/>
    <property type="project" value="TreeGrafter"/>
</dbReference>
<keyword evidence="3" id="KW-1185">Reference proteome</keyword>
<dbReference type="InterPro" id="IPR033305">
    <property type="entry name" value="Hydin-like"/>
</dbReference>
<gene>
    <name evidence="2" type="ORF">HW555_013745</name>
</gene>
<feature type="region of interest" description="Disordered" evidence="1">
    <location>
        <begin position="831"/>
        <end position="867"/>
    </location>
</feature>
<organism evidence="2 3">
    <name type="scientific">Spodoptera exigua</name>
    <name type="common">Beet armyworm</name>
    <name type="synonym">Noctua fulgens</name>
    <dbReference type="NCBI Taxonomy" id="7107"/>
    <lineage>
        <taxon>Eukaryota</taxon>
        <taxon>Metazoa</taxon>
        <taxon>Ecdysozoa</taxon>
        <taxon>Arthropoda</taxon>
        <taxon>Hexapoda</taxon>
        <taxon>Insecta</taxon>
        <taxon>Pterygota</taxon>
        <taxon>Neoptera</taxon>
        <taxon>Endopterygota</taxon>
        <taxon>Lepidoptera</taxon>
        <taxon>Glossata</taxon>
        <taxon>Ditrysia</taxon>
        <taxon>Noctuoidea</taxon>
        <taxon>Noctuidae</taxon>
        <taxon>Amphipyrinae</taxon>
        <taxon>Spodoptera</taxon>
    </lineage>
</organism>
<dbReference type="EMBL" id="JACKWZ010000716">
    <property type="protein sequence ID" value="KAF9405575.1"/>
    <property type="molecule type" value="Genomic_DNA"/>
</dbReference>
<feature type="region of interest" description="Disordered" evidence="1">
    <location>
        <begin position="575"/>
        <end position="603"/>
    </location>
</feature>
<evidence type="ECO:0000313" key="2">
    <source>
        <dbReference type="EMBL" id="KAF9405575.1"/>
    </source>
</evidence>